<dbReference type="InterPro" id="IPR002491">
    <property type="entry name" value="ABC_transptr_periplasmic_BD"/>
</dbReference>
<dbReference type="PANTHER" id="PTHR30535">
    <property type="entry name" value="VITAMIN B12-BINDING PROTEIN"/>
    <property type="match status" value="1"/>
</dbReference>
<dbReference type="AlphaFoldDB" id="A0A2M8Z4L3"/>
<dbReference type="Gene3D" id="3.40.50.1980">
    <property type="entry name" value="Nitrogenase molybdenum iron protein domain"/>
    <property type="match status" value="2"/>
</dbReference>
<dbReference type="Pfam" id="PF01497">
    <property type="entry name" value="Peripla_BP_2"/>
    <property type="match status" value="1"/>
</dbReference>
<comment type="similarity">
    <text evidence="1">Belongs to the bacterial solute-binding protein 8 family.</text>
</comment>
<organism evidence="3 4">
    <name type="scientific">[Clostridium] celerecrescens 18A</name>
    <dbReference type="NCBI Taxonomy" id="1286362"/>
    <lineage>
        <taxon>Bacteria</taxon>
        <taxon>Bacillati</taxon>
        <taxon>Bacillota</taxon>
        <taxon>Clostridia</taxon>
        <taxon>Lachnospirales</taxon>
        <taxon>Lachnospiraceae</taxon>
        <taxon>Lacrimispora</taxon>
    </lineage>
</organism>
<dbReference type="InterPro" id="IPR050902">
    <property type="entry name" value="ABC_Transporter_SBP"/>
</dbReference>
<dbReference type="SUPFAM" id="SSF53807">
    <property type="entry name" value="Helical backbone' metal receptor"/>
    <property type="match status" value="1"/>
</dbReference>
<evidence type="ECO:0000259" key="2">
    <source>
        <dbReference type="PROSITE" id="PS50983"/>
    </source>
</evidence>
<dbReference type="PANTHER" id="PTHR30535:SF34">
    <property type="entry name" value="MOLYBDATE-BINDING PROTEIN MOLA"/>
    <property type="match status" value="1"/>
</dbReference>
<protein>
    <submittedName>
        <fullName evidence="3">Iron complex transport system substrate-binding protein</fullName>
    </submittedName>
</protein>
<dbReference type="OrthoDB" id="9816357at2"/>
<reference evidence="3 4" key="1">
    <citation type="submission" date="2017-11" db="EMBL/GenBank/DDBJ databases">
        <title>Understudied soil microbes with underappreciated capabilities: Untangling the Clostridium saccharolyticum group.</title>
        <authorList>
            <person name="Leschine S."/>
        </authorList>
    </citation>
    <scope>NUCLEOTIDE SEQUENCE [LARGE SCALE GENOMIC DNA]</scope>
    <source>
        <strain evidence="3 4">18A</strain>
    </source>
</reference>
<sequence>MKKKTMVYAMMFFMIVNMLTGCGKRSGEPAAVMPEGYCFTDALGQEVTVRKPERVVALMGSFAEVWLSAGGSLAGVTDDAFDERGLELTEETVSVGKYNSPNVEKIIALNPDLVLLSSVTKEHAALKEVLKQAGITTAYFKVTYFDDYLSMLKTCTEITGREELYEKNGVAVKAEIEEILSGAKAKEPPSVLLLITYSGGAVAQNSETMTGKILNDLGCKNVADENQSLLKEFNMESIVKEDPDYIFVIPMGNDDALAMKNLKEGIEKNPAWNGLTAVKNNRYILLPKEKFLYKPNEKWGESYQYISEILYGKK</sequence>
<dbReference type="RefSeq" id="WP_157803132.1">
    <property type="nucleotide sequence ID" value="NZ_PGET01000001.1"/>
</dbReference>
<evidence type="ECO:0000313" key="4">
    <source>
        <dbReference type="Proteomes" id="UP000231092"/>
    </source>
</evidence>
<evidence type="ECO:0000256" key="1">
    <source>
        <dbReference type="ARBA" id="ARBA00008814"/>
    </source>
</evidence>
<feature type="domain" description="Fe/B12 periplasmic-binding" evidence="2">
    <location>
        <begin position="54"/>
        <end position="314"/>
    </location>
</feature>
<evidence type="ECO:0000313" key="3">
    <source>
        <dbReference type="EMBL" id="PJJ28384.1"/>
    </source>
</evidence>
<dbReference type="PROSITE" id="PS51257">
    <property type="entry name" value="PROKAR_LIPOPROTEIN"/>
    <property type="match status" value="1"/>
</dbReference>
<name>A0A2M8Z4L3_9FIRM</name>
<dbReference type="PROSITE" id="PS50983">
    <property type="entry name" value="FE_B12_PBP"/>
    <property type="match status" value="1"/>
</dbReference>
<dbReference type="Proteomes" id="UP000231092">
    <property type="component" value="Unassembled WGS sequence"/>
</dbReference>
<gene>
    <name evidence="3" type="ORF">H171_1885</name>
</gene>
<proteinExistence type="inferred from homology"/>
<accession>A0A2M8Z4L3</accession>
<comment type="caution">
    <text evidence="3">The sequence shown here is derived from an EMBL/GenBank/DDBJ whole genome shotgun (WGS) entry which is preliminary data.</text>
</comment>
<dbReference type="EMBL" id="PGET01000001">
    <property type="protein sequence ID" value="PJJ28384.1"/>
    <property type="molecule type" value="Genomic_DNA"/>
</dbReference>